<dbReference type="PANTHER" id="PTHR31430:SF4">
    <property type="entry name" value="RING-TYPE DOMAIN-CONTAINING PROTEIN"/>
    <property type="match status" value="1"/>
</dbReference>
<evidence type="ECO:0000313" key="1">
    <source>
        <dbReference type="EMBL" id="CAA90996.3"/>
    </source>
</evidence>
<dbReference type="WormBase" id="T28C6.5">
    <property type="protein sequence ID" value="CE43836"/>
    <property type="gene ID" value="WBGene00012120"/>
</dbReference>
<dbReference type="FunCoup" id="Q22846">
    <property type="interactions" value="252"/>
</dbReference>
<dbReference type="PROSITE" id="PS50007">
    <property type="entry name" value="PIPLC_X_DOMAIN"/>
    <property type="match status" value="1"/>
</dbReference>
<dbReference type="STRING" id="6239.T28C6.5.1"/>
<dbReference type="PANTHER" id="PTHR31430">
    <property type="entry name" value="PROTEIN CBG22332-RELATED"/>
    <property type="match status" value="1"/>
</dbReference>
<evidence type="ECO:0000313" key="2">
    <source>
        <dbReference type="Proteomes" id="UP000001940"/>
    </source>
</evidence>
<dbReference type="InParanoid" id="Q22846"/>
<dbReference type="PaxDb" id="6239-T28C6.5"/>
<proteinExistence type="predicted"/>
<dbReference type="CTD" id="189036"/>
<dbReference type="RefSeq" id="NP_501525.3">
    <property type="nucleotide sequence ID" value="NM_069124.3"/>
</dbReference>
<reference evidence="1 2" key="1">
    <citation type="journal article" date="1998" name="Science">
        <title>Genome sequence of the nematode C. elegans: a platform for investigating biology.</title>
        <authorList>
            <consortium name="The C. elegans sequencing consortium"/>
            <person name="Sulson J.E."/>
            <person name="Waterston R."/>
        </authorList>
    </citation>
    <scope>NUCLEOTIDE SEQUENCE [LARGE SCALE GENOMIC DNA]</scope>
    <source>
        <strain evidence="1 2">Bristol N2</strain>
    </source>
</reference>
<protein>
    <submittedName>
        <fullName evidence="1">RING-type domain-containing protein</fullName>
    </submittedName>
</protein>
<name>Q22846_CAEEL</name>
<dbReference type="AlphaFoldDB" id="Q22846"/>
<gene>
    <name evidence="1" type="ORF">CELE_T28C6.5</name>
    <name evidence="1 3" type="ORF">T28C6.5</name>
</gene>
<dbReference type="GeneID" id="189036"/>
<dbReference type="UCSC" id="T28C6.5">
    <property type="organism name" value="c. elegans"/>
</dbReference>
<dbReference type="PhylomeDB" id="Q22846"/>
<organism evidence="1 2">
    <name type="scientific">Caenorhabditis elegans</name>
    <dbReference type="NCBI Taxonomy" id="6239"/>
    <lineage>
        <taxon>Eukaryota</taxon>
        <taxon>Metazoa</taxon>
        <taxon>Ecdysozoa</taxon>
        <taxon>Nematoda</taxon>
        <taxon>Chromadorea</taxon>
        <taxon>Rhabditida</taxon>
        <taxon>Rhabditina</taxon>
        <taxon>Rhabditomorpha</taxon>
        <taxon>Rhabditoidea</taxon>
        <taxon>Rhabditidae</taxon>
        <taxon>Peloderinae</taxon>
        <taxon>Caenorhabditis</taxon>
    </lineage>
</organism>
<dbReference type="Bgee" id="WBGene00012120">
    <property type="expression patterns" value="Expressed in pharyngeal muscle cell (C elegans) and 3 other cell types or tissues"/>
</dbReference>
<keyword evidence="2" id="KW-1185">Reference proteome</keyword>
<accession>Q22846</accession>
<dbReference type="OrthoDB" id="5841393at2759"/>
<dbReference type="KEGG" id="cel:CELE_T28C6.5"/>
<dbReference type="HOGENOM" id="CLU_074907_0_0_1"/>
<dbReference type="Proteomes" id="UP000001940">
    <property type="component" value="Chromosome IV"/>
</dbReference>
<dbReference type="eggNOG" id="ENOG502TGXD">
    <property type="taxonomic scope" value="Eukaryota"/>
</dbReference>
<evidence type="ECO:0000313" key="3">
    <source>
        <dbReference type="WormBase" id="T28C6.5"/>
    </source>
</evidence>
<dbReference type="AGR" id="WB:WBGene00012120"/>
<sequence>MGANGIDSEKFRKQLSHLFTTSSPKCPSLSKNFRGRQISKGFVPSLLQSNNAFEINVKDIKITTSVTMEGVTHHYSVSWMDVEKAEKDMSSSGSDEPGINVKKAESIKKIEEGFKTGKIKCDGPCGKLVNINEVAQFGCDHLICDSCRQSQKSATLFDGSPGCCNSECLAKAETDGLKLRSGRRIDSTKSSVSLRSNDGPWEVLHVHVSIVKKWTGKLYRTQLDYEFSSQTRVAELAKTLEAFKDIISSGRSYYSMCKPRSYKDLHPIAIIDTNLRFYHLSGYKPLNGGKLYILITGQGVLLK</sequence>
<dbReference type="OMA" id="SPGCCNS"/>
<dbReference type="EMBL" id="BX284604">
    <property type="protein sequence ID" value="CAA90996.3"/>
    <property type="molecule type" value="Genomic_DNA"/>
</dbReference>